<dbReference type="GO" id="GO:0042586">
    <property type="term" value="F:peptide deformylase activity"/>
    <property type="evidence" value="ECO:0007669"/>
    <property type="project" value="UniProtKB-EC"/>
</dbReference>
<proteinExistence type="inferred from homology"/>
<dbReference type="EC" id="3.5.1.88" evidence="2 3"/>
<dbReference type="AlphaFoldDB" id="A0A6S8XER7"/>
<dbReference type="Pfam" id="PF01327">
    <property type="entry name" value="Pep_deformylase"/>
    <property type="match status" value="1"/>
</dbReference>
<feature type="chain" id="PRO_5035584619" description="Peptide deformylase" evidence="5">
    <location>
        <begin position="20"/>
        <end position="332"/>
    </location>
</feature>
<feature type="region of interest" description="Disordered" evidence="4">
    <location>
        <begin position="254"/>
        <end position="332"/>
    </location>
</feature>
<feature type="compositionally biased region" description="Basic residues" evidence="4">
    <location>
        <begin position="307"/>
        <end position="320"/>
    </location>
</feature>
<sequence length="332" mass="36848">MHKYQMLLKVAFFLPAAEALLNYKKITFSAPSSSSSSRNYCSSASGNNLQMRLNPTSFSGTDYTITEFPRPALRRVPNAPIADFDENFETKSQEMIGMMYEAKGVGLAAPQVGLNEDFFVYNPSADENTKHMERIVCNPTISKYSGEVEIEEEGCLSLRSDDCAGQVARSIWIEVEYQNELGQKVKRRLKGFEARVFQHEYDHLKGILCYDRFPPEDREAAQANIDKLLGLYTEDDAQLEPDAKEAIAMQPRPLTTRHMPPLTLEGDEEETQPEEKRKVTKAKSGFGGGGGGMGKTAGGFGAGGGKKTGKKKEKKKKVKVRNGNFSSNPTFK</sequence>
<keyword evidence="5" id="KW-0732">Signal</keyword>
<reference evidence="7" key="1">
    <citation type="submission" date="2021-01" db="EMBL/GenBank/DDBJ databases">
        <authorList>
            <person name="Corre E."/>
            <person name="Pelletier E."/>
            <person name="Niang G."/>
            <person name="Scheremetjew M."/>
            <person name="Finn R."/>
            <person name="Kale V."/>
            <person name="Holt S."/>
            <person name="Cochrane G."/>
            <person name="Meng A."/>
            <person name="Brown T."/>
            <person name="Cohen L."/>
        </authorList>
    </citation>
    <scope>NUCLEOTIDE SEQUENCE</scope>
    <source>
        <strain evidence="7">MM31A-1</strain>
    </source>
</reference>
<keyword evidence="3" id="KW-0479">Metal-binding</keyword>
<dbReference type="CDD" id="cd00487">
    <property type="entry name" value="Pep_deformylase"/>
    <property type="match status" value="1"/>
</dbReference>
<keyword evidence="3" id="KW-0648">Protein biosynthesis</keyword>
<gene>
    <name evidence="6" type="ORF">CDEB00056_LOCUS15712</name>
    <name evidence="7" type="ORF">CDEB00056_LOCUS15713</name>
</gene>
<dbReference type="InterPro" id="IPR036821">
    <property type="entry name" value="Peptide_deformylase_sf"/>
</dbReference>
<dbReference type="EMBL" id="HBIO01020410">
    <property type="protein sequence ID" value="CAE0470860.1"/>
    <property type="molecule type" value="Transcribed_RNA"/>
</dbReference>
<dbReference type="SUPFAM" id="SSF56420">
    <property type="entry name" value="Peptide deformylase"/>
    <property type="match status" value="1"/>
</dbReference>
<evidence type="ECO:0000256" key="4">
    <source>
        <dbReference type="SAM" id="MobiDB-lite"/>
    </source>
</evidence>
<dbReference type="NCBIfam" id="NF001159">
    <property type="entry name" value="PRK00150.1-3"/>
    <property type="match status" value="1"/>
</dbReference>
<dbReference type="Gene3D" id="3.90.45.10">
    <property type="entry name" value="Peptide deformylase"/>
    <property type="match status" value="1"/>
</dbReference>
<comment type="similarity">
    <text evidence="1 3">Belongs to the polypeptide deformylase family.</text>
</comment>
<evidence type="ECO:0000313" key="6">
    <source>
        <dbReference type="EMBL" id="CAE0470859.1"/>
    </source>
</evidence>
<dbReference type="PANTHER" id="PTHR10458:SF22">
    <property type="entry name" value="PEPTIDE DEFORMYLASE"/>
    <property type="match status" value="1"/>
</dbReference>
<evidence type="ECO:0000256" key="3">
    <source>
        <dbReference type="RuleBase" id="RU362111"/>
    </source>
</evidence>
<dbReference type="GO" id="GO:0046872">
    <property type="term" value="F:metal ion binding"/>
    <property type="evidence" value="ECO:0007669"/>
    <property type="project" value="UniProtKB-KW"/>
</dbReference>
<accession>A0A6S8XER7</accession>
<evidence type="ECO:0000256" key="2">
    <source>
        <dbReference type="ARBA" id="ARBA00012175"/>
    </source>
</evidence>
<comment type="function">
    <text evidence="3">Removes the formyl group from the N-terminal Met of newly synthesized proteins.</text>
</comment>
<dbReference type="HAMAP" id="MF_00163">
    <property type="entry name" value="Pep_deformylase"/>
    <property type="match status" value="1"/>
</dbReference>
<evidence type="ECO:0000256" key="1">
    <source>
        <dbReference type="ARBA" id="ARBA00010759"/>
    </source>
</evidence>
<dbReference type="NCBIfam" id="TIGR00079">
    <property type="entry name" value="pept_deformyl"/>
    <property type="match status" value="1"/>
</dbReference>
<dbReference type="GO" id="GO:0006412">
    <property type="term" value="P:translation"/>
    <property type="evidence" value="ECO:0007669"/>
    <property type="project" value="UniProtKB-KW"/>
</dbReference>
<feature type="compositionally biased region" description="Polar residues" evidence="4">
    <location>
        <begin position="323"/>
        <end position="332"/>
    </location>
</feature>
<dbReference type="EMBL" id="HBIO01020409">
    <property type="protein sequence ID" value="CAE0470859.1"/>
    <property type="molecule type" value="Transcribed_RNA"/>
</dbReference>
<dbReference type="PANTHER" id="PTHR10458">
    <property type="entry name" value="PEPTIDE DEFORMYLASE"/>
    <property type="match status" value="1"/>
</dbReference>
<evidence type="ECO:0000313" key="7">
    <source>
        <dbReference type="EMBL" id="CAE0470860.1"/>
    </source>
</evidence>
<protein>
    <recommendedName>
        <fullName evidence="2 3">Peptide deformylase</fullName>
        <ecNumber evidence="2 3">3.5.1.88</ecNumber>
    </recommendedName>
</protein>
<dbReference type="PRINTS" id="PR01576">
    <property type="entry name" value="PDEFORMYLASE"/>
</dbReference>
<feature type="signal peptide" evidence="5">
    <location>
        <begin position="1"/>
        <end position="19"/>
    </location>
</feature>
<keyword evidence="3" id="KW-0378">Hydrolase</keyword>
<dbReference type="InterPro" id="IPR023635">
    <property type="entry name" value="Peptide_deformylase"/>
</dbReference>
<organism evidence="7">
    <name type="scientific">Chaetoceros debilis</name>
    <dbReference type="NCBI Taxonomy" id="122233"/>
    <lineage>
        <taxon>Eukaryota</taxon>
        <taxon>Sar</taxon>
        <taxon>Stramenopiles</taxon>
        <taxon>Ochrophyta</taxon>
        <taxon>Bacillariophyta</taxon>
        <taxon>Coscinodiscophyceae</taxon>
        <taxon>Chaetocerotophycidae</taxon>
        <taxon>Chaetocerotales</taxon>
        <taxon>Chaetocerotaceae</taxon>
        <taxon>Chaetoceros</taxon>
    </lineage>
</organism>
<feature type="compositionally biased region" description="Gly residues" evidence="4">
    <location>
        <begin position="285"/>
        <end position="306"/>
    </location>
</feature>
<comment type="catalytic activity">
    <reaction evidence="3">
        <text>N-terminal N-formyl-L-methionyl-[peptide] + H2O = N-terminal L-methionyl-[peptide] + formate</text>
        <dbReference type="Rhea" id="RHEA:24420"/>
        <dbReference type="Rhea" id="RHEA-COMP:10639"/>
        <dbReference type="Rhea" id="RHEA-COMP:10640"/>
        <dbReference type="ChEBI" id="CHEBI:15377"/>
        <dbReference type="ChEBI" id="CHEBI:15740"/>
        <dbReference type="ChEBI" id="CHEBI:49298"/>
        <dbReference type="ChEBI" id="CHEBI:64731"/>
        <dbReference type="EC" id="3.5.1.88"/>
    </reaction>
</comment>
<evidence type="ECO:0000256" key="5">
    <source>
        <dbReference type="SAM" id="SignalP"/>
    </source>
</evidence>
<name>A0A6S8XER7_9STRA</name>